<protein>
    <recommendedName>
        <fullName evidence="4">cysteine synthase</fullName>
        <ecNumber evidence="4">2.5.1.47</ecNumber>
    </recommendedName>
    <alternativeName>
        <fullName evidence="13">Cysteine synthase-like protein</fullName>
    </alternativeName>
</protein>
<evidence type="ECO:0000256" key="13">
    <source>
        <dbReference type="ARBA" id="ARBA00078545"/>
    </source>
</evidence>
<dbReference type="FunFam" id="3.40.50.1100:FF:000096">
    <property type="entry name" value="Related to cysteine synthase"/>
    <property type="match status" value="1"/>
</dbReference>
<evidence type="ECO:0000256" key="1">
    <source>
        <dbReference type="ARBA" id="ARBA00001933"/>
    </source>
</evidence>
<dbReference type="CDD" id="cd01561">
    <property type="entry name" value="CBS_like"/>
    <property type="match status" value="1"/>
</dbReference>
<comment type="catalytic activity">
    <reaction evidence="12">
        <text>O-acetyl-L-serine + hydrogen sulfide = L-cysteine + acetate</text>
        <dbReference type="Rhea" id="RHEA:14829"/>
        <dbReference type="ChEBI" id="CHEBI:29919"/>
        <dbReference type="ChEBI" id="CHEBI:30089"/>
        <dbReference type="ChEBI" id="CHEBI:35235"/>
        <dbReference type="ChEBI" id="CHEBI:58340"/>
        <dbReference type="EC" id="2.5.1.47"/>
    </reaction>
</comment>
<dbReference type="RefSeq" id="XP_007880129.1">
    <property type="nucleotide sequence ID" value="XM_007881938.1"/>
</dbReference>
<feature type="domain" description="Tryptophan synthase beta chain-like PALP" evidence="15">
    <location>
        <begin position="95"/>
        <end position="223"/>
    </location>
</feature>
<name>A0A061HBV8_9BASI</name>
<keyword evidence="9 14" id="KW-1133">Transmembrane helix</keyword>
<comment type="cofactor">
    <cofactor evidence="1">
        <name>pyridoxal 5'-phosphate</name>
        <dbReference type="ChEBI" id="CHEBI:597326"/>
    </cofactor>
</comment>
<dbReference type="GO" id="GO:0004124">
    <property type="term" value="F:cysteine synthase activity"/>
    <property type="evidence" value="ECO:0007669"/>
    <property type="project" value="UniProtKB-EC"/>
</dbReference>
<evidence type="ECO:0000256" key="2">
    <source>
        <dbReference type="ARBA" id="ARBA00004572"/>
    </source>
</evidence>
<dbReference type="Gene3D" id="3.40.50.1100">
    <property type="match status" value="2"/>
</dbReference>
<keyword evidence="10" id="KW-0496">Mitochondrion</keyword>
<dbReference type="FunFam" id="3.40.50.1100:FF:000049">
    <property type="entry name" value="Cysteine synthase, putative"/>
    <property type="match status" value="1"/>
</dbReference>
<comment type="similarity">
    <text evidence="3">Belongs to the cysteine synthase/cystathionine beta-synthase family.</text>
</comment>
<feature type="domain" description="Tryptophan synthase beta chain-like PALP" evidence="15">
    <location>
        <begin position="282"/>
        <end position="485"/>
    </location>
</feature>
<dbReference type="InterPro" id="IPR036052">
    <property type="entry name" value="TrpB-like_PALP_sf"/>
</dbReference>
<evidence type="ECO:0000256" key="7">
    <source>
        <dbReference type="ARBA" id="ARBA00022787"/>
    </source>
</evidence>
<dbReference type="InterPro" id="IPR001216">
    <property type="entry name" value="P-phosphate_BS"/>
</dbReference>
<proteinExistence type="inferred from homology"/>
<evidence type="ECO:0000256" key="4">
    <source>
        <dbReference type="ARBA" id="ARBA00012681"/>
    </source>
</evidence>
<evidence type="ECO:0000256" key="10">
    <source>
        <dbReference type="ARBA" id="ARBA00023128"/>
    </source>
</evidence>
<keyword evidence="11 14" id="KW-0472">Membrane</keyword>
<dbReference type="GO" id="GO:0006535">
    <property type="term" value="P:cysteine biosynthetic process from serine"/>
    <property type="evidence" value="ECO:0007669"/>
    <property type="project" value="InterPro"/>
</dbReference>
<dbReference type="GeneID" id="19318517"/>
<dbReference type="HOGENOM" id="CLU_021018_1_0_1"/>
<evidence type="ECO:0000256" key="11">
    <source>
        <dbReference type="ARBA" id="ARBA00023136"/>
    </source>
</evidence>
<dbReference type="AlphaFoldDB" id="A0A061HBV8"/>
<dbReference type="OrthoDB" id="10259545at2759"/>
<dbReference type="eggNOG" id="KOG1481">
    <property type="taxonomic scope" value="Eukaryota"/>
</dbReference>
<feature type="transmembrane region" description="Helical" evidence="14">
    <location>
        <begin position="25"/>
        <end position="47"/>
    </location>
</feature>
<dbReference type="InterPro" id="IPR001926">
    <property type="entry name" value="TrpB-like_PALP"/>
</dbReference>
<organism evidence="16 17">
    <name type="scientific">Pseudozyma flocculosa PF-1</name>
    <dbReference type="NCBI Taxonomy" id="1277687"/>
    <lineage>
        <taxon>Eukaryota</taxon>
        <taxon>Fungi</taxon>
        <taxon>Dikarya</taxon>
        <taxon>Basidiomycota</taxon>
        <taxon>Ustilaginomycotina</taxon>
        <taxon>Ustilaginomycetes</taxon>
        <taxon>Ustilaginales</taxon>
        <taxon>Ustilaginaceae</taxon>
        <taxon>Pseudozyma</taxon>
    </lineage>
</organism>
<accession>A0A061HBV8</accession>
<evidence type="ECO:0000256" key="5">
    <source>
        <dbReference type="ARBA" id="ARBA00022679"/>
    </source>
</evidence>
<evidence type="ECO:0000313" key="17">
    <source>
        <dbReference type="Proteomes" id="UP000053664"/>
    </source>
</evidence>
<dbReference type="SUPFAM" id="SSF53686">
    <property type="entry name" value="Tryptophan synthase beta subunit-like PLP-dependent enzymes"/>
    <property type="match status" value="2"/>
</dbReference>
<dbReference type="InterPro" id="IPR050214">
    <property type="entry name" value="Cys_Synth/Cystath_Beta-Synth"/>
</dbReference>
<evidence type="ECO:0000313" key="16">
    <source>
        <dbReference type="EMBL" id="EPQ28086.1"/>
    </source>
</evidence>
<sequence>MSASSSGQHLSFWSNFLAHHRRSTFFLGLCTGLVLGLGSLTSVFYLAEKRERKRRRRRLRAYGLDDDDEDERLRREIRGRDSIQIRSGQVVRGIEGLIGNTPLMRINSLSDLTGCEILGKAEFLNPAGSPKDRVALQILNDAEEEGLLHPNTGSCIFEGTVGSTGISLATLARAKGYRCSIVIPDDVAREKVEVLRKLGAEIESVRPRGIVDPRHFVNEARARAEAFGDVELVGPHADALGAGYHFKSESGDEGGQGVGDDIHRSDLVVSSKSTRIDGQDDELEKRPRGFFADQFENPSNFWAHYSNTGPEIWRQTGGLLDAFVAGAGTGGTLSGCAAYLKRESCSNEGGRRHFLNGPRAHGEVRVVLADPQGSGLYNKVKFGVMYSPTEAEGKRRRHQVDSVVEGIGINRITKNLEMGLQCVDDAVRVSDDEAARMGRWLVLNDGLFLGSSSAVNCVAAVRTALRLKKERGSDPPPVVVTILCDSGARHLSKFHDDDALKRLGVDAGSSDISDILQED</sequence>
<evidence type="ECO:0000256" key="3">
    <source>
        <dbReference type="ARBA" id="ARBA00007103"/>
    </source>
</evidence>
<dbReference type="EC" id="2.5.1.47" evidence="4"/>
<evidence type="ECO:0000259" key="15">
    <source>
        <dbReference type="Pfam" id="PF00291"/>
    </source>
</evidence>
<dbReference type="PROSITE" id="PS00901">
    <property type="entry name" value="CYS_SYNTHASE"/>
    <property type="match status" value="1"/>
</dbReference>
<dbReference type="GO" id="GO:0005741">
    <property type="term" value="C:mitochondrial outer membrane"/>
    <property type="evidence" value="ECO:0007669"/>
    <property type="project" value="UniProtKB-SubCell"/>
</dbReference>
<dbReference type="EMBL" id="KE361636">
    <property type="protein sequence ID" value="EPQ28086.1"/>
    <property type="molecule type" value="Genomic_DNA"/>
</dbReference>
<evidence type="ECO:0000256" key="9">
    <source>
        <dbReference type="ARBA" id="ARBA00022989"/>
    </source>
</evidence>
<evidence type="ECO:0000256" key="8">
    <source>
        <dbReference type="ARBA" id="ARBA00022898"/>
    </source>
</evidence>
<comment type="subcellular location">
    <subcellularLocation>
        <location evidence="2">Mitochondrion outer membrane</location>
        <topology evidence="2">Single-pass membrane protein</topology>
    </subcellularLocation>
</comment>
<keyword evidence="5" id="KW-0808">Transferase</keyword>
<keyword evidence="8" id="KW-0663">Pyridoxal phosphate</keyword>
<gene>
    <name evidence="16" type="ORF">PFL1_04413</name>
</gene>
<dbReference type="Proteomes" id="UP000053664">
    <property type="component" value="Unassembled WGS sequence"/>
</dbReference>
<reference evidence="16 17" key="1">
    <citation type="journal article" date="2013" name="Plant Cell">
        <title>The transition from a phytopathogenic smut ancestor to an anamorphic biocontrol agent deciphered by comparative whole-genome analysis.</title>
        <authorList>
            <person name="Lefebvre F."/>
            <person name="Joly D.L."/>
            <person name="Labbe C."/>
            <person name="Teichmann B."/>
            <person name="Linning R."/>
            <person name="Belzile F."/>
            <person name="Bakkeren G."/>
            <person name="Belanger R.R."/>
        </authorList>
    </citation>
    <scope>NUCLEOTIDE SEQUENCE [LARGE SCALE GENOMIC DNA]</scope>
    <source>
        <strain evidence="16 17">PF-1</strain>
    </source>
</reference>
<evidence type="ECO:0000256" key="14">
    <source>
        <dbReference type="SAM" id="Phobius"/>
    </source>
</evidence>
<dbReference type="FunFam" id="3.40.50.1100:FF:000072">
    <property type="entry name" value="Related to cysteine synthase"/>
    <property type="match status" value="1"/>
</dbReference>
<dbReference type="KEGG" id="pfp:PFL1_04413"/>
<dbReference type="PANTHER" id="PTHR10314">
    <property type="entry name" value="CYSTATHIONINE BETA-SYNTHASE"/>
    <property type="match status" value="1"/>
</dbReference>
<evidence type="ECO:0000256" key="6">
    <source>
        <dbReference type="ARBA" id="ARBA00022692"/>
    </source>
</evidence>
<keyword evidence="7" id="KW-1000">Mitochondrion outer membrane</keyword>
<dbReference type="Pfam" id="PF00291">
    <property type="entry name" value="PALP"/>
    <property type="match status" value="2"/>
</dbReference>
<evidence type="ECO:0000256" key="12">
    <source>
        <dbReference type="ARBA" id="ARBA00047931"/>
    </source>
</evidence>
<keyword evidence="6 14" id="KW-0812">Transmembrane</keyword>